<sequence>MKLSHIVLIALLGTHLLAQEPTSGELYSSAQKAYTQNDFATAYSLFEQLFEQTPNNAEINFFVGRCALELRHYDEAVAAFDRVLILNPKHTRTHLEMARLYFERKQLELAQSELDLVLNEQLPSDVRDSAMAFKHTIDENLSRHRFGGALIVGGGYDSNVNNDIGAKQFTIPALNIPISGNAKNGDGYGFSTFVFNHSYDFGDRGGWSLENSFIAYDKLYSQSSLNNLVLFSLSSAPTWSENKTTVALPVTFDRVYIDGKGYLANIGAGVKSSYLLDPLSQIEGGYSFKRGYYHDETYDVNAHLLFINYRRIIGENLFALGLHTSYGINKEVESVRTDVQDKEWKYGLDLSKEFTKDFRSSLGYTRTSTNYDDVDTIFLTKRQDDKDQYELSFGYTLQKNLSLGASVMYSNNHSNHDPYTYDKINALASIMWAF</sequence>
<dbReference type="Pfam" id="PF04575">
    <property type="entry name" value="SlipAM"/>
    <property type="match status" value="1"/>
</dbReference>
<dbReference type="Gene3D" id="1.25.40.10">
    <property type="entry name" value="Tetratricopeptide repeat domain"/>
    <property type="match status" value="1"/>
</dbReference>
<dbReference type="SMART" id="SM00028">
    <property type="entry name" value="TPR"/>
    <property type="match status" value="2"/>
</dbReference>
<proteinExistence type="predicted"/>
<keyword evidence="3" id="KW-0645">Protease</keyword>
<organism evidence="3 4">
    <name type="scientific">Sulfurospirillum diekertiae</name>
    <dbReference type="NCBI Taxonomy" id="1854492"/>
    <lineage>
        <taxon>Bacteria</taxon>
        <taxon>Pseudomonadati</taxon>
        <taxon>Campylobacterota</taxon>
        <taxon>Epsilonproteobacteria</taxon>
        <taxon>Campylobacterales</taxon>
        <taxon>Sulfurospirillaceae</taxon>
        <taxon>Sulfurospirillum</taxon>
    </lineage>
</organism>
<dbReference type="OrthoDB" id="5343316at2"/>
<dbReference type="Pfam" id="PF14559">
    <property type="entry name" value="TPR_19"/>
    <property type="match status" value="1"/>
</dbReference>
<dbReference type="AlphaFoldDB" id="A0A1Y0HRF4"/>
<feature type="repeat" description="TPR" evidence="1">
    <location>
        <begin position="57"/>
        <end position="90"/>
    </location>
</feature>
<gene>
    <name evidence="3" type="ORF">Sdiek1_2984</name>
</gene>
<dbReference type="EMBL" id="CP021416">
    <property type="protein sequence ID" value="ARU50116.1"/>
    <property type="molecule type" value="Genomic_DNA"/>
</dbReference>
<evidence type="ECO:0000313" key="4">
    <source>
        <dbReference type="Proteomes" id="UP000196005"/>
    </source>
</evidence>
<accession>A0A1Y0HRF4</accession>
<dbReference type="GO" id="GO:0008233">
    <property type="term" value="F:peptidase activity"/>
    <property type="evidence" value="ECO:0007669"/>
    <property type="project" value="UniProtKB-KW"/>
</dbReference>
<feature type="domain" description="Surface lipoprotein assembly modifier C-terminal" evidence="2">
    <location>
        <begin position="195"/>
        <end position="434"/>
    </location>
</feature>
<dbReference type="SUPFAM" id="SSF48452">
    <property type="entry name" value="TPR-like"/>
    <property type="match status" value="1"/>
</dbReference>
<evidence type="ECO:0000256" key="1">
    <source>
        <dbReference type="PROSITE-ProRule" id="PRU00339"/>
    </source>
</evidence>
<evidence type="ECO:0000313" key="3">
    <source>
        <dbReference type="EMBL" id="ARU50116.1"/>
    </source>
</evidence>
<dbReference type="PROSITE" id="PS50005">
    <property type="entry name" value="TPR"/>
    <property type="match status" value="1"/>
</dbReference>
<dbReference type="GO" id="GO:0006508">
    <property type="term" value="P:proteolysis"/>
    <property type="evidence" value="ECO:0007669"/>
    <property type="project" value="UniProtKB-KW"/>
</dbReference>
<dbReference type="Proteomes" id="UP000196005">
    <property type="component" value="Chromosome"/>
</dbReference>
<dbReference type="KEGG" id="suls:Sdiek1_2984"/>
<keyword evidence="4" id="KW-1185">Reference proteome</keyword>
<keyword evidence="1" id="KW-0802">TPR repeat</keyword>
<dbReference type="InterPro" id="IPR019734">
    <property type="entry name" value="TPR_rpt"/>
</dbReference>
<evidence type="ECO:0000259" key="2">
    <source>
        <dbReference type="Pfam" id="PF04575"/>
    </source>
</evidence>
<reference evidence="4" key="1">
    <citation type="submission" date="2017-05" db="EMBL/GenBank/DDBJ databases">
        <title>Dechlorination kinetics govern the competition between two new strains of the genus Sulfurospirillum.</title>
        <authorList>
            <person name="Buttet G.F."/>
            <person name="Murray A.M."/>
            <person name="Goris T."/>
            <person name="Burion M."/>
            <person name="Lin B."/>
            <person name="Rolle M."/>
            <person name="Maillard J."/>
        </authorList>
    </citation>
    <scope>NUCLEOTIDE SEQUENCE [LARGE SCALE GENOMIC DNA]</scope>
    <source>
        <strain evidence="4">SL2-1</strain>
    </source>
</reference>
<protein>
    <submittedName>
        <fullName evidence="3">Beta-barrel assembly-enhancing protease</fullName>
        <ecNumber evidence="3">3.4.-.-</ecNumber>
    </submittedName>
</protein>
<dbReference type="InterPro" id="IPR011990">
    <property type="entry name" value="TPR-like_helical_dom_sf"/>
</dbReference>
<dbReference type="EC" id="3.4.-.-" evidence="3"/>
<dbReference type="InterPro" id="IPR007655">
    <property type="entry name" value="Slam_C"/>
</dbReference>
<name>A0A1Y0HRF4_9BACT</name>
<dbReference type="RefSeq" id="WP_087439773.1">
    <property type="nucleotide sequence ID" value="NZ_CP021416.1"/>
</dbReference>
<keyword evidence="3" id="KW-0378">Hydrolase</keyword>